<dbReference type="AlphaFoldDB" id="F7XPD8"/>
<dbReference type="KEGG" id="mzh:Mzhil_0391"/>
<name>F7XPD8_METZD</name>
<dbReference type="PANTHER" id="PTHR12861">
    <property type="entry name" value="TRANSLOCON-ASSOCIATED PROTEIN, BETA SUBUNIT PRECURSOR TRAP-BETA SIGNAL SEQUENCE RECEPTOR BETA SUBUNIT"/>
    <property type="match status" value="1"/>
</dbReference>
<evidence type="ECO:0000313" key="2">
    <source>
        <dbReference type="EMBL" id="AEH60266.1"/>
    </source>
</evidence>
<dbReference type="InterPro" id="IPR013783">
    <property type="entry name" value="Ig-like_fold"/>
</dbReference>
<evidence type="ECO:0000256" key="1">
    <source>
        <dbReference type="SAM" id="Phobius"/>
    </source>
</evidence>
<dbReference type="Gene3D" id="2.60.40.10">
    <property type="entry name" value="Immunoglobulins"/>
    <property type="match status" value="2"/>
</dbReference>
<dbReference type="Proteomes" id="UP000006622">
    <property type="component" value="Chromosome"/>
</dbReference>
<evidence type="ECO:0000313" key="3">
    <source>
        <dbReference type="Proteomes" id="UP000006622"/>
    </source>
</evidence>
<dbReference type="InterPro" id="IPR025738">
    <property type="entry name" value="BatD"/>
</dbReference>
<dbReference type="PANTHER" id="PTHR12861:SF3">
    <property type="entry name" value="TRANSLOCON-ASSOCIATED PROTEIN SUBUNIT BETA"/>
    <property type="match status" value="1"/>
</dbReference>
<keyword evidence="3" id="KW-1185">Reference proteome</keyword>
<dbReference type="HOGENOM" id="CLU_654904_0_0_2"/>
<dbReference type="RefSeq" id="WP_013897705.1">
    <property type="nucleotide sequence ID" value="NC_015676.1"/>
</dbReference>
<reference evidence="2 3" key="1">
    <citation type="submission" date="2010-07" db="EMBL/GenBank/DDBJ databases">
        <title>The complete genome of Methanosalsum zhilinae DSM 4017.</title>
        <authorList>
            <consortium name="US DOE Joint Genome Institute (JGI-PGF)"/>
            <person name="Lucas S."/>
            <person name="Copeland A."/>
            <person name="Lapidus A."/>
            <person name="Glavina del Rio T."/>
            <person name="Dalin E."/>
            <person name="Tice H."/>
            <person name="Bruce D."/>
            <person name="Goodwin L."/>
            <person name="Pitluck S."/>
            <person name="Kyrpides N."/>
            <person name="Mavromatis K."/>
            <person name="Ovchinnikova G."/>
            <person name="Daligault H."/>
            <person name="Detter J.C."/>
            <person name="Han C."/>
            <person name="Tapia R."/>
            <person name="Larimer F."/>
            <person name="Land M."/>
            <person name="Hauser L."/>
            <person name="Markowitz V."/>
            <person name="Cheng J.-F."/>
            <person name="Hugenholtz P."/>
            <person name="Woyke T."/>
            <person name="Wu D."/>
            <person name="Spring S."/>
            <person name="Schueler E."/>
            <person name="Brambilla E."/>
            <person name="Klenk H.-P."/>
            <person name="Eisen J.A."/>
        </authorList>
    </citation>
    <scope>NUCLEOTIDE SEQUENCE [LARGE SCALE GENOMIC DNA]</scope>
    <source>
        <strain evidence="3">DSM 4017 / NBRC 107636 / OCM 62 / WeN5</strain>
    </source>
</reference>
<proteinExistence type="predicted"/>
<accession>F7XPD8</accession>
<keyword evidence="1" id="KW-0812">Transmembrane</keyword>
<organism evidence="2 3">
    <name type="scientific">Methanosalsum zhilinae (strain DSM 4017 / NBRC 107636 / OCM 62 / WeN5)</name>
    <name type="common">Methanohalophilus zhilinae</name>
    <dbReference type="NCBI Taxonomy" id="679901"/>
    <lineage>
        <taxon>Archaea</taxon>
        <taxon>Methanobacteriati</taxon>
        <taxon>Methanobacteriota</taxon>
        <taxon>Stenosarchaea group</taxon>
        <taxon>Methanomicrobia</taxon>
        <taxon>Methanosarcinales</taxon>
        <taxon>Methanosarcinaceae</taxon>
        <taxon>Methanosalsum</taxon>
    </lineage>
</organism>
<dbReference type="OrthoDB" id="135101at2157"/>
<keyword evidence="1" id="KW-1133">Transmembrane helix</keyword>
<dbReference type="STRING" id="679901.Mzhil_0391"/>
<dbReference type="Pfam" id="PF13584">
    <property type="entry name" value="BatD"/>
    <property type="match status" value="1"/>
</dbReference>
<dbReference type="GeneID" id="10821996"/>
<feature type="transmembrane region" description="Helical" evidence="1">
    <location>
        <begin position="390"/>
        <end position="408"/>
    </location>
</feature>
<sequence precursor="true">MIQSQKKFTLLISAVLIMLLLNGMALGAQVDEVTLVQGDAYQINNYLIDARLITASGQTASFDVYEREDKIKSSMLSVNESFTFDFEDGGEVEVELVKVDSSSGLLDRATIAISISGYSVRDLHTTKKVPYGDDPDFVGAPELEITKEVGAETVNVGESVRITVKAKNVGDDEALDVRFSDSPKRSFALGDTILDDRGPMSIGTGESKTIMIYELKPTEPGTFTLNPTEATFYNKANKRFDAESNTPVITVEGSLQEADVTISHSAESRNVERNSRINMVINLKNEGNTAAQGLRVDIELPDDIEFVGGDDEVEVIRGNPRIYIESFGQQQEKEITYSVRPKVTGTYSIGAKLFYEYDDGISTSDTSKEATVDNINVVEAKYDFLLELPVYVYIVPLLIFGAVGAWIIHRQKQYKF</sequence>
<protein>
    <submittedName>
        <fullName evidence="2">Conserved repeat domain protein</fullName>
    </submittedName>
</protein>
<dbReference type="EMBL" id="CP002101">
    <property type="protein sequence ID" value="AEH60266.1"/>
    <property type="molecule type" value="Genomic_DNA"/>
</dbReference>
<keyword evidence="1" id="KW-0472">Membrane</keyword>
<gene>
    <name evidence="2" type="ordered locus">Mzhil_0391</name>
</gene>